<organism evidence="1 2">
    <name type="scientific">Schizopora paradoxa</name>
    <dbReference type="NCBI Taxonomy" id="27342"/>
    <lineage>
        <taxon>Eukaryota</taxon>
        <taxon>Fungi</taxon>
        <taxon>Dikarya</taxon>
        <taxon>Basidiomycota</taxon>
        <taxon>Agaricomycotina</taxon>
        <taxon>Agaricomycetes</taxon>
        <taxon>Hymenochaetales</taxon>
        <taxon>Schizoporaceae</taxon>
        <taxon>Schizopora</taxon>
    </lineage>
</organism>
<evidence type="ECO:0000313" key="2">
    <source>
        <dbReference type="Proteomes" id="UP000053477"/>
    </source>
</evidence>
<keyword evidence="2" id="KW-1185">Reference proteome</keyword>
<gene>
    <name evidence="1" type="ORF">SCHPADRAFT_902284</name>
</gene>
<sequence>MHRWHELIHKGNLHWQNYRRTEGATSSSTIHTRTSSFLFDLRRRDLWHLDVIPTLGFPAMVFALTPCMIA</sequence>
<name>A0A0H2S185_9AGAM</name>
<dbReference type="Proteomes" id="UP000053477">
    <property type="component" value="Unassembled WGS sequence"/>
</dbReference>
<proteinExistence type="predicted"/>
<evidence type="ECO:0000313" key="1">
    <source>
        <dbReference type="EMBL" id="KLO15513.1"/>
    </source>
</evidence>
<protein>
    <submittedName>
        <fullName evidence="1">Uncharacterized protein</fullName>
    </submittedName>
</protein>
<dbReference type="EMBL" id="KQ085928">
    <property type="protein sequence ID" value="KLO15513.1"/>
    <property type="molecule type" value="Genomic_DNA"/>
</dbReference>
<reference evidence="1 2" key="1">
    <citation type="submission" date="2015-04" db="EMBL/GenBank/DDBJ databases">
        <title>Complete genome sequence of Schizopora paradoxa KUC8140, a cosmopolitan wood degrader in East Asia.</title>
        <authorList>
            <consortium name="DOE Joint Genome Institute"/>
            <person name="Min B."/>
            <person name="Park H."/>
            <person name="Jang Y."/>
            <person name="Kim J.-J."/>
            <person name="Kim K.H."/>
            <person name="Pangilinan J."/>
            <person name="Lipzen A."/>
            <person name="Riley R."/>
            <person name="Grigoriev I.V."/>
            <person name="Spatafora J.W."/>
            <person name="Choi I.-G."/>
        </authorList>
    </citation>
    <scope>NUCLEOTIDE SEQUENCE [LARGE SCALE GENOMIC DNA]</scope>
    <source>
        <strain evidence="1 2">KUC8140</strain>
    </source>
</reference>
<accession>A0A0H2S185</accession>
<dbReference type="InParanoid" id="A0A0H2S185"/>
<dbReference type="AlphaFoldDB" id="A0A0H2S185"/>